<dbReference type="Gene3D" id="1.20.1540.10">
    <property type="entry name" value="Rhomboid-like"/>
    <property type="match status" value="1"/>
</dbReference>
<dbReference type="PANTHER" id="PTHR22936:SF69">
    <property type="entry name" value="RHOMBOID-LIKE PROTEIN"/>
    <property type="match status" value="1"/>
</dbReference>
<dbReference type="GeneID" id="30967944"/>
<evidence type="ECO:0000256" key="8">
    <source>
        <dbReference type="ARBA" id="ARBA00022989"/>
    </source>
</evidence>
<dbReference type="PANTHER" id="PTHR22936">
    <property type="entry name" value="RHOMBOID-RELATED"/>
    <property type="match status" value="1"/>
</dbReference>
<dbReference type="Proteomes" id="UP000095038">
    <property type="component" value="Unassembled WGS sequence"/>
</dbReference>
<dbReference type="RefSeq" id="XP_020050243.1">
    <property type="nucleotide sequence ID" value="XM_020194308.1"/>
</dbReference>
<keyword evidence="9 10" id="KW-0472">Membrane</keyword>
<keyword evidence="6 10" id="KW-0378">Hydrolase</keyword>
<comment type="catalytic activity">
    <reaction evidence="1 10">
        <text>Cleaves type-1 transmembrane domains using a catalytic dyad composed of serine and histidine that are contributed by different transmembrane domains.</text>
        <dbReference type="EC" id="3.4.21.105"/>
    </reaction>
</comment>
<dbReference type="InterPro" id="IPR002610">
    <property type="entry name" value="Peptidase_S54_rhomboid-like"/>
</dbReference>
<sequence length="719" mass="81052">MNQNHYYPYNPLSNERDKELPPTPTANMNQLNSTGQPQDTNIQPPPNLGPSPFPDSFVNNNSPLYSPNAKSFIDFNSQYSHLNNPRHNLNNSNSTNVSLTDPSFNSTINTNNFNPNPNNPNNPNISNISNISNNSDIGATNYFNNFNSYSSSDTNPSMSQSRLLKNYSGDNPNYSNYNQSSYNNGSNSTNNPPYPTSDPFVSDPNLSRSRTTMSNPFQDPNHSKMNSNETNPITFNPTSAIPSDNRNNFNNNNNIQENRFFLDNNNNNIYNNNNNDNNNDNNNTYNSHIISDQQVVDKKNSRWKTFPYVAVFFTIVETAVFIAELVNYSKYTGNVIQTSPSFNPMLGPSSYVQINMGSRFRPCMQEIEGITNVNDILFPCPNSTTTDTDVCSLSELCGMGGLPPNTIDDELGYLPDQWWRIITPIFLHAGFIHIISNLLLQILLGADVEKKIGSLTFLIIYIASGISGNIFGANYSKTGVSSVGASGALFGIIATNLFHHLFLFNKALYSKKTYRIILSVMVFEIILILFLGLLPGLDNFAHIGGFIIGLLCSILLLRDPNFIIKEEYRYIPPKTMLTPIPNQGSHVISRNFLSLSYDDSNDDSKPNSKISNFLKKRYIKYFIFWCVLRTVSLVLIILWFVLLSINFFKNGGGNCSWCQYLSCIPVNNWCDGDITVTTSDSSIYFFNFLTLLFYFIGLKNQNYLNLYHSQKQKKLQKLD</sequence>
<feature type="transmembrane region" description="Helical" evidence="10">
    <location>
        <begin position="418"/>
        <end position="440"/>
    </location>
</feature>
<dbReference type="InParanoid" id="A0A1D2VQN9"/>
<keyword evidence="8 10" id="KW-1133">Transmembrane helix</keyword>
<dbReference type="SUPFAM" id="SSF144091">
    <property type="entry name" value="Rhomboid-like"/>
    <property type="match status" value="1"/>
</dbReference>
<feature type="compositionally biased region" description="Polar residues" evidence="11">
    <location>
        <begin position="153"/>
        <end position="163"/>
    </location>
</feature>
<evidence type="ECO:0000256" key="3">
    <source>
        <dbReference type="ARBA" id="ARBA00009045"/>
    </source>
</evidence>
<feature type="compositionally biased region" description="Polar residues" evidence="11">
    <location>
        <begin position="25"/>
        <end position="42"/>
    </location>
</feature>
<keyword evidence="7 10" id="KW-0720">Serine protease</keyword>
<feature type="compositionally biased region" description="Polar residues" evidence="11">
    <location>
        <begin position="204"/>
        <end position="232"/>
    </location>
</feature>
<evidence type="ECO:0000256" key="1">
    <source>
        <dbReference type="ARBA" id="ARBA00000156"/>
    </source>
</evidence>
<comment type="subcellular location">
    <subcellularLocation>
        <location evidence="2 10">Membrane</location>
        <topology evidence="2 10">Multi-pass membrane protein</topology>
    </subcellularLocation>
</comment>
<dbReference type="OrthoDB" id="2146116at2759"/>
<organism evidence="13 14">
    <name type="scientific">Ascoidea rubescens DSM 1968</name>
    <dbReference type="NCBI Taxonomy" id="1344418"/>
    <lineage>
        <taxon>Eukaryota</taxon>
        <taxon>Fungi</taxon>
        <taxon>Dikarya</taxon>
        <taxon>Ascomycota</taxon>
        <taxon>Saccharomycotina</taxon>
        <taxon>Saccharomycetes</taxon>
        <taxon>Ascoideaceae</taxon>
        <taxon>Ascoidea</taxon>
    </lineage>
</organism>
<dbReference type="EMBL" id="KV454475">
    <property type="protein sequence ID" value="ODV63936.1"/>
    <property type="molecule type" value="Genomic_DNA"/>
</dbReference>
<feature type="region of interest" description="Disordered" evidence="11">
    <location>
        <begin position="105"/>
        <end position="129"/>
    </location>
</feature>
<dbReference type="AlphaFoldDB" id="A0A1D2VQN9"/>
<comment type="caution">
    <text evidence="10">Lacks conserved residue(s) required for the propagation of feature annotation.</text>
</comment>
<gene>
    <name evidence="13" type="ORF">ASCRUDRAFT_78908</name>
</gene>
<dbReference type="GO" id="GO:0006508">
    <property type="term" value="P:proteolysis"/>
    <property type="evidence" value="ECO:0007669"/>
    <property type="project" value="UniProtKB-KW"/>
</dbReference>
<feature type="transmembrane region" description="Helical" evidence="10">
    <location>
        <begin position="681"/>
        <end position="698"/>
    </location>
</feature>
<feature type="transmembrane region" description="Helical" evidence="10">
    <location>
        <begin position="483"/>
        <end position="504"/>
    </location>
</feature>
<evidence type="ECO:0000256" key="10">
    <source>
        <dbReference type="RuleBase" id="RU362115"/>
    </source>
</evidence>
<dbReference type="GO" id="GO:0016020">
    <property type="term" value="C:membrane"/>
    <property type="evidence" value="ECO:0007669"/>
    <property type="project" value="UniProtKB-SubCell"/>
</dbReference>
<dbReference type="Pfam" id="PF01694">
    <property type="entry name" value="Rhomboid"/>
    <property type="match status" value="1"/>
</dbReference>
<evidence type="ECO:0000256" key="11">
    <source>
        <dbReference type="SAM" id="MobiDB-lite"/>
    </source>
</evidence>
<keyword evidence="14" id="KW-1185">Reference proteome</keyword>
<keyword evidence="5 10" id="KW-0812">Transmembrane</keyword>
<feature type="domain" description="Peptidase S54 rhomboid" evidence="12">
    <location>
        <begin position="416"/>
        <end position="558"/>
    </location>
</feature>
<proteinExistence type="inferred from homology"/>
<reference evidence="14" key="1">
    <citation type="submission" date="2016-05" db="EMBL/GenBank/DDBJ databases">
        <title>Comparative genomics of biotechnologically important yeasts.</title>
        <authorList>
            <consortium name="DOE Joint Genome Institute"/>
            <person name="Riley R."/>
            <person name="Haridas S."/>
            <person name="Wolfe K.H."/>
            <person name="Lopes M.R."/>
            <person name="Hittinger C.T."/>
            <person name="Goker M."/>
            <person name="Salamov A."/>
            <person name="Wisecaver J."/>
            <person name="Long T.M."/>
            <person name="Aerts A.L."/>
            <person name="Barry K."/>
            <person name="Choi C."/>
            <person name="Clum A."/>
            <person name="Coughlan A.Y."/>
            <person name="Deshpande S."/>
            <person name="Douglass A.P."/>
            <person name="Hanson S.J."/>
            <person name="Klenk H.-P."/>
            <person name="Labutti K."/>
            <person name="Lapidus A."/>
            <person name="Lindquist E."/>
            <person name="Lipzen A."/>
            <person name="Meier-Kolthoff J.P."/>
            <person name="Ohm R.A."/>
            <person name="Otillar R.P."/>
            <person name="Pangilinan J."/>
            <person name="Peng Y."/>
            <person name="Rokas A."/>
            <person name="Rosa C.A."/>
            <person name="Scheuner C."/>
            <person name="Sibirny A.A."/>
            <person name="Slot J.C."/>
            <person name="Stielow J.B."/>
            <person name="Sun H."/>
            <person name="Kurtzman C.P."/>
            <person name="Blackwell M."/>
            <person name="Grigoriev I.V."/>
            <person name="Jeffries T.W."/>
        </authorList>
    </citation>
    <scope>NUCLEOTIDE SEQUENCE [LARGE SCALE GENOMIC DNA]</scope>
    <source>
        <strain evidence="14">DSM 1968</strain>
    </source>
</reference>
<evidence type="ECO:0000256" key="4">
    <source>
        <dbReference type="ARBA" id="ARBA00022670"/>
    </source>
</evidence>
<feature type="compositionally biased region" description="Pro residues" evidence="11">
    <location>
        <begin position="43"/>
        <end position="53"/>
    </location>
</feature>
<feature type="transmembrane region" description="Helical" evidence="10">
    <location>
        <begin position="618"/>
        <end position="642"/>
    </location>
</feature>
<evidence type="ECO:0000256" key="6">
    <source>
        <dbReference type="ARBA" id="ARBA00022801"/>
    </source>
</evidence>
<dbReference type="STRING" id="1344418.A0A1D2VQN9"/>
<evidence type="ECO:0000256" key="5">
    <source>
        <dbReference type="ARBA" id="ARBA00022692"/>
    </source>
</evidence>
<feature type="transmembrane region" description="Helical" evidence="10">
    <location>
        <begin position="306"/>
        <end position="326"/>
    </location>
</feature>
<dbReference type="InterPro" id="IPR035952">
    <property type="entry name" value="Rhomboid-like_sf"/>
</dbReference>
<evidence type="ECO:0000313" key="13">
    <source>
        <dbReference type="EMBL" id="ODV63936.1"/>
    </source>
</evidence>
<evidence type="ECO:0000313" key="14">
    <source>
        <dbReference type="Proteomes" id="UP000095038"/>
    </source>
</evidence>
<feature type="compositionally biased region" description="Low complexity" evidence="11">
    <location>
        <begin position="171"/>
        <end position="191"/>
    </location>
</feature>
<protein>
    <recommendedName>
        <fullName evidence="10">Rhomboid-type serine protease</fullName>
        <ecNumber evidence="10">3.4.21.105</ecNumber>
    </recommendedName>
</protein>
<keyword evidence="4 10" id="KW-0645">Protease</keyword>
<feature type="region of interest" description="Disordered" evidence="11">
    <location>
        <begin position="151"/>
        <end position="232"/>
    </location>
</feature>
<evidence type="ECO:0000256" key="2">
    <source>
        <dbReference type="ARBA" id="ARBA00004141"/>
    </source>
</evidence>
<feature type="transmembrane region" description="Helical" evidence="10">
    <location>
        <begin position="516"/>
        <end position="534"/>
    </location>
</feature>
<feature type="region of interest" description="Disordered" evidence="11">
    <location>
        <begin position="1"/>
        <end position="61"/>
    </location>
</feature>
<dbReference type="EC" id="3.4.21.105" evidence="10"/>
<feature type="transmembrane region" description="Helical" evidence="10">
    <location>
        <begin position="540"/>
        <end position="557"/>
    </location>
</feature>
<evidence type="ECO:0000256" key="7">
    <source>
        <dbReference type="ARBA" id="ARBA00022825"/>
    </source>
</evidence>
<dbReference type="InterPro" id="IPR022764">
    <property type="entry name" value="Peptidase_S54_rhomboid_dom"/>
</dbReference>
<evidence type="ECO:0000256" key="9">
    <source>
        <dbReference type="ARBA" id="ARBA00023136"/>
    </source>
</evidence>
<name>A0A1D2VQN9_9ASCO</name>
<evidence type="ECO:0000259" key="12">
    <source>
        <dbReference type="Pfam" id="PF01694"/>
    </source>
</evidence>
<comment type="function">
    <text evidence="10">Serine protease involved in intramembrane proteolysis.</text>
</comment>
<feature type="transmembrane region" description="Helical" evidence="10">
    <location>
        <begin position="452"/>
        <end position="471"/>
    </location>
</feature>
<comment type="similarity">
    <text evidence="3 10">Belongs to the peptidase S54 family.</text>
</comment>
<dbReference type="GO" id="GO:0004252">
    <property type="term" value="F:serine-type endopeptidase activity"/>
    <property type="evidence" value="ECO:0007669"/>
    <property type="project" value="InterPro"/>
</dbReference>
<accession>A0A1D2VQN9</accession>